<comment type="cofactor">
    <cofactor evidence="1">
        <name>[4Fe-4S] cluster</name>
        <dbReference type="ChEBI" id="CHEBI:49883"/>
    </cofactor>
</comment>
<keyword evidence="3" id="KW-0949">S-adenosyl-L-methionine</keyword>
<dbReference type="PROSITE" id="PS51257">
    <property type="entry name" value="PROKAR_LIPOPROTEIN"/>
    <property type="match status" value="1"/>
</dbReference>
<keyword evidence="8" id="KW-0456">Lyase</keyword>
<dbReference type="CDD" id="cd01335">
    <property type="entry name" value="Radical_SAM"/>
    <property type="match status" value="1"/>
</dbReference>
<dbReference type="KEGG" id="dps:DP0065"/>
<evidence type="ECO:0000256" key="3">
    <source>
        <dbReference type="ARBA" id="ARBA00022691"/>
    </source>
</evidence>
<dbReference type="InterPro" id="IPR012840">
    <property type="entry name" value="NrdG2"/>
</dbReference>
<keyword evidence="2" id="KW-0004">4Fe-4S</keyword>
<sequence length="206" mass="22910">MRIGGLQKFTLSDYPGVPAAIIFTQGCNYRCPFCHNGNLLPMQGSEEIEVEEVLSWLRERQGKLDGVVITGGEPTLQADLGSFICQIREMGYKIKLDSNGSHPEVLEKLLDQGLIDFVAMDVKAPAAKYSRLCGVKVNLEHIEQSMEIIAKSGVEHLFRTTYVEAFLDEADLAEIRGLIPTGSTYVQQSFRPENALSEELRQTKSD</sequence>
<evidence type="ECO:0000256" key="1">
    <source>
        <dbReference type="ARBA" id="ARBA00001966"/>
    </source>
</evidence>
<dbReference type="InterPro" id="IPR058240">
    <property type="entry name" value="rSAM_sf"/>
</dbReference>
<proteinExistence type="predicted"/>
<evidence type="ECO:0000313" key="8">
    <source>
        <dbReference type="EMBL" id="CAG34794.1"/>
    </source>
</evidence>
<keyword evidence="9" id="KW-1185">Reference proteome</keyword>
<dbReference type="PROSITE" id="PS51918">
    <property type="entry name" value="RADICAL_SAM"/>
    <property type="match status" value="1"/>
</dbReference>
<dbReference type="STRING" id="177439.DP0065"/>
<evidence type="ECO:0000256" key="5">
    <source>
        <dbReference type="ARBA" id="ARBA00023004"/>
    </source>
</evidence>
<dbReference type="HOGENOM" id="CLU_078147_2_1_7"/>
<dbReference type="InterPro" id="IPR013785">
    <property type="entry name" value="Aldolase_TIM"/>
</dbReference>
<dbReference type="SFLD" id="SFLDS00029">
    <property type="entry name" value="Radical_SAM"/>
    <property type="match status" value="1"/>
</dbReference>
<dbReference type="Pfam" id="PF04055">
    <property type="entry name" value="Radical_SAM"/>
    <property type="match status" value="1"/>
</dbReference>
<dbReference type="Gene3D" id="3.20.20.70">
    <property type="entry name" value="Aldolase class I"/>
    <property type="match status" value="1"/>
</dbReference>
<evidence type="ECO:0000259" key="7">
    <source>
        <dbReference type="PROSITE" id="PS51918"/>
    </source>
</evidence>
<dbReference type="InterPro" id="IPR034457">
    <property type="entry name" value="Organic_radical-activating"/>
</dbReference>
<keyword evidence="4" id="KW-0479">Metal-binding</keyword>
<feature type="domain" description="Radical SAM core" evidence="7">
    <location>
        <begin position="13"/>
        <end position="206"/>
    </location>
</feature>
<keyword evidence="5" id="KW-0408">Iron</keyword>
<dbReference type="NCBIfam" id="TIGR02495">
    <property type="entry name" value="NrdG2"/>
    <property type="match status" value="1"/>
</dbReference>
<keyword evidence="8" id="KW-0670">Pyruvate</keyword>
<dbReference type="PANTHER" id="PTHR30352:SF13">
    <property type="entry name" value="GLYCYL-RADICAL ENZYME ACTIVATING ENZYME YJJW-RELATED"/>
    <property type="match status" value="1"/>
</dbReference>
<accession>Q6AS81</accession>
<dbReference type="GO" id="GO:0051539">
    <property type="term" value="F:4 iron, 4 sulfur cluster binding"/>
    <property type="evidence" value="ECO:0007669"/>
    <property type="project" value="UniProtKB-KW"/>
</dbReference>
<dbReference type="EMBL" id="CR522870">
    <property type="protein sequence ID" value="CAG34794.1"/>
    <property type="molecule type" value="Genomic_DNA"/>
</dbReference>
<dbReference type="SUPFAM" id="SSF102114">
    <property type="entry name" value="Radical SAM enzymes"/>
    <property type="match status" value="1"/>
</dbReference>
<dbReference type="GO" id="GO:0016829">
    <property type="term" value="F:lyase activity"/>
    <property type="evidence" value="ECO:0007669"/>
    <property type="project" value="UniProtKB-KW"/>
</dbReference>
<reference evidence="9" key="1">
    <citation type="journal article" date="2004" name="Environ. Microbiol.">
        <title>The genome of Desulfotalea psychrophila, a sulfate-reducing bacterium from permanently cold Arctic sediments.</title>
        <authorList>
            <person name="Rabus R."/>
            <person name="Ruepp A."/>
            <person name="Frickey T."/>
            <person name="Rattei T."/>
            <person name="Fartmann B."/>
            <person name="Stark M."/>
            <person name="Bauer M."/>
            <person name="Zibat A."/>
            <person name="Lombardot T."/>
            <person name="Becker I."/>
            <person name="Amann J."/>
            <person name="Gellner K."/>
            <person name="Teeling H."/>
            <person name="Leuschner W.D."/>
            <person name="Gloeckner F.-O."/>
            <person name="Lupas A.N."/>
            <person name="Amann R."/>
            <person name="Klenk H.-P."/>
        </authorList>
    </citation>
    <scope>NUCLEOTIDE SEQUENCE [LARGE SCALE GENOMIC DNA]</scope>
    <source>
        <strain evidence="9">DSM 12343 / LSv54</strain>
    </source>
</reference>
<organism evidence="8 9">
    <name type="scientific">Desulfotalea psychrophila (strain LSv54 / DSM 12343)</name>
    <dbReference type="NCBI Taxonomy" id="177439"/>
    <lineage>
        <taxon>Bacteria</taxon>
        <taxon>Pseudomonadati</taxon>
        <taxon>Thermodesulfobacteriota</taxon>
        <taxon>Desulfobulbia</taxon>
        <taxon>Desulfobulbales</taxon>
        <taxon>Desulfocapsaceae</taxon>
        <taxon>Desulfotalea</taxon>
    </lineage>
</organism>
<dbReference type="Proteomes" id="UP000000602">
    <property type="component" value="Chromosome"/>
</dbReference>
<evidence type="ECO:0000256" key="4">
    <source>
        <dbReference type="ARBA" id="ARBA00022723"/>
    </source>
</evidence>
<dbReference type="eggNOG" id="COG1180">
    <property type="taxonomic scope" value="Bacteria"/>
</dbReference>
<name>Q6AS81_DESPS</name>
<evidence type="ECO:0000313" key="9">
    <source>
        <dbReference type="Proteomes" id="UP000000602"/>
    </source>
</evidence>
<dbReference type="InterPro" id="IPR007197">
    <property type="entry name" value="rSAM"/>
</dbReference>
<dbReference type="PANTHER" id="PTHR30352">
    <property type="entry name" value="PYRUVATE FORMATE-LYASE-ACTIVATING ENZYME"/>
    <property type="match status" value="1"/>
</dbReference>
<dbReference type="GO" id="GO:0046872">
    <property type="term" value="F:metal ion binding"/>
    <property type="evidence" value="ECO:0007669"/>
    <property type="project" value="UniProtKB-KW"/>
</dbReference>
<dbReference type="SFLD" id="SFLDG01094">
    <property type="entry name" value="Uncharacterised_Radical_SAM_Su"/>
    <property type="match status" value="1"/>
</dbReference>
<evidence type="ECO:0000256" key="2">
    <source>
        <dbReference type="ARBA" id="ARBA00022485"/>
    </source>
</evidence>
<gene>
    <name evidence="8" type="primary">pflA</name>
    <name evidence="8" type="ordered locus">DP0065</name>
</gene>
<evidence type="ECO:0000256" key="6">
    <source>
        <dbReference type="ARBA" id="ARBA00023014"/>
    </source>
</evidence>
<protein>
    <submittedName>
        <fullName evidence="8">Related to pyruvate formate-lyase activating enzyme</fullName>
    </submittedName>
</protein>
<dbReference type="RefSeq" id="WP_011187310.1">
    <property type="nucleotide sequence ID" value="NC_006138.1"/>
</dbReference>
<dbReference type="OrthoDB" id="9782387at2"/>
<keyword evidence="6" id="KW-0411">Iron-sulfur</keyword>
<dbReference type="AlphaFoldDB" id="Q6AS81"/>